<name>A0ABN2FR70_9ACTN</name>
<proteinExistence type="predicted"/>
<accession>A0ABN2FR70</accession>
<evidence type="ECO:0000256" key="1">
    <source>
        <dbReference type="SAM" id="MobiDB-lite"/>
    </source>
</evidence>
<protein>
    <recommendedName>
        <fullName evidence="4">AlpA family phage regulatory protein</fullName>
    </recommendedName>
</protein>
<comment type="caution">
    <text evidence="2">The sequence shown here is derived from an EMBL/GenBank/DDBJ whole genome shotgun (WGS) entry which is preliminary data.</text>
</comment>
<evidence type="ECO:0000313" key="2">
    <source>
        <dbReference type="EMBL" id="GAA1657088.1"/>
    </source>
</evidence>
<keyword evidence="3" id="KW-1185">Reference proteome</keyword>
<reference evidence="2 3" key="1">
    <citation type="journal article" date="2019" name="Int. J. Syst. Evol. Microbiol.">
        <title>The Global Catalogue of Microorganisms (GCM) 10K type strain sequencing project: providing services to taxonomists for standard genome sequencing and annotation.</title>
        <authorList>
            <consortium name="The Broad Institute Genomics Platform"/>
            <consortium name="The Broad Institute Genome Sequencing Center for Infectious Disease"/>
            <person name="Wu L."/>
            <person name="Ma J."/>
        </authorList>
    </citation>
    <scope>NUCLEOTIDE SEQUENCE [LARGE SCALE GENOMIC DNA]</scope>
    <source>
        <strain evidence="2 3">JCM 14718</strain>
    </source>
</reference>
<evidence type="ECO:0000313" key="3">
    <source>
        <dbReference type="Proteomes" id="UP001500618"/>
    </source>
</evidence>
<dbReference type="EMBL" id="BAAANY010000001">
    <property type="protein sequence ID" value="GAA1657088.1"/>
    <property type="molecule type" value="Genomic_DNA"/>
</dbReference>
<feature type="region of interest" description="Disordered" evidence="1">
    <location>
        <begin position="137"/>
        <end position="169"/>
    </location>
</feature>
<dbReference type="RefSeq" id="WP_163571954.1">
    <property type="nucleotide sequence ID" value="NZ_BAAANY010000001.1"/>
</dbReference>
<dbReference type="Proteomes" id="UP001500618">
    <property type="component" value="Unassembled WGS sequence"/>
</dbReference>
<sequence length="169" mass="19490">MAQRTVAGRLLLDRDGVAERLGVSPGTVSYWRYRRSHTHFPMHLPVDDRSHWWDAEDIRVWWHAHQAAKRARLTPVDRTGDPDDLIESTELARVLGYHGPRSIQPDLLMLADDCEPTSNGGSRRRWLRKTAWHYADTRATTHSTGRPRSPVPHERNADDPTSSRDQTER</sequence>
<gene>
    <name evidence="2" type="ORF">GCM10009765_03230</name>
</gene>
<evidence type="ECO:0008006" key="4">
    <source>
        <dbReference type="Google" id="ProtNLM"/>
    </source>
</evidence>
<feature type="compositionally biased region" description="Basic and acidic residues" evidence="1">
    <location>
        <begin position="151"/>
        <end position="169"/>
    </location>
</feature>
<organism evidence="2 3">
    <name type="scientific">Fodinicola feengrottensis</name>
    <dbReference type="NCBI Taxonomy" id="435914"/>
    <lineage>
        <taxon>Bacteria</taxon>
        <taxon>Bacillati</taxon>
        <taxon>Actinomycetota</taxon>
        <taxon>Actinomycetes</taxon>
        <taxon>Mycobacteriales</taxon>
        <taxon>Fodinicola</taxon>
    </lineage>
</organism>